<comment type="caution">
    <text evidence="1">The sequence shown here is derived from an EMBL/GenBank/DDBJ whole genome shotgun (WGS) entry which is preliminary data.</text>
</comment>
<proteinExistence type="predicted"/>
<dbReference type="EMBL" id="LLXL01003346">
    <property type="protein sequence ID" value="PKK58858.1"/>
    <property type="molecule type" value="Genomic_DNA"/>
</dbReference>
<protein>
    <submittedName>
        <fullName evidence="1">Uncharacterized protein</fullName>
    </submittedName>
</protein>
<organism evidence="1 2">
    <name type="scientific">Rhizophagus irregularis</name>
    <dbReference type="NCBI Taxonomy" id="588596"/>
    <lineage>
        <taxon>Eukaryota</taxon>
        <taxon>Fungi</taxon>
        <taxon>Fungi incertae sedis</taxon>
        <taxon>Mucoromycota</taxon>
        <taxon>Glomeromycotina</taxon>
        <taxon>Glomeromycetes</taxon>
        <taxon>Glomerales</taxon>
        <taxon>Glomeraceae</taxon>
        <taxon>Rhizophagus</taxon>
    </lineage>
</organism>
<name>A0A2N1MB59_9GLOM</name>
<reference evidence="1 2" key="2">
    <citation type="submission" date="2017-10" db="EMBL/GenBank/DDBJ databases">
        <title>Extensive intraspecific genome diversity in a model arbuscular mycorrhizal fungus.</title>
        <authorList>
            <person name="Chen E.C.H."/>
            <person name="Morin E."/>
            <person name="Baudet D."/>
            <person name="Noel J."/>
            <person name="Ndikumana S."/>
            <person name="Charron P."/>
            <person name="St-Onge C."/>
            <person name="Giorgi J."/>
            <person name="Grigoriev I.V."/>
            <person name="Roux C."/>
            <person name="Martin F.M."/>
            <person name="Corradi N."/>
        </authorList>
    </citation>
    <scope>NUCLEOTIDE SEQUENCE [LARGE SCALE GENOMIC DNA]</scope>
    <source>
        <strain evidence="1 2">C2</strain>
    </source>
</reference>
<dbReference type="VEuPathDB" id="FungiDB:FUN_024264"/>
<sequence length="126" mass="14485">MYKLSQRFPGLYVDDSLCLTCSVFMETLKHFFICLPDYLDVDEDHSVLSIHKDMTTSLIKRFLVKLATKVSSSSGCKQTYDKLLVALRNLPSLSLLELLSSDNLFSFSASWFLQSFIPHDLLKYFI</sequence>
<dbReference type="Proteomes" id="UP000233469">
    <property type="component" value="Unassembled WGS sequence"/>
</dbReference>
<dbReference type="AlphaFoldDB" id="A0A2N1MB59"/>
<gene>
    <name evidence="1" type="ORF">RhiirC2_795666</name>
</gene>
<evidence type="ECO:0000313" key="1">
    <source>
        <dbReference type="EMBL" id="PKK58858.1"/>
    </source>
</evidence>
<reference evidence="1 2" key="1">
    <citation type="submission" date="2016-04" db="EMBL/GenBank/DDBJ databases">
        <title>Genome analyses suggest a sexual origin of heterokaryosis in a supposedly ancient asexual fungus.</title>
        <authorList>
            <person name="Ropars J."/>
            <person name="Sedzielewska K."/>
            <person name="Noel J."/>
            <person name="Charron P."/>
            <person name="Farinelli L."/>
            <person name="Marton T."/>
            <person name="Kruger M."/>
            <person name="Pelin A."/>
            <person name="Brachmann A."/>
            <person name="Corradi N."/>
        </authorList>
    </citation>
    <scope>NUCLEOTIDE SEQUENCE [LARGE SCALE GENOMIC DNA]</scope>
    <source>
        <strain evidence="1 2">C2</strain>
    </source>
</reference>
<evidence type="ECO:0000313" key="2">
    <source>
        <dbReference type="Proteomes" id="UP000233469"/>
    </source>
</evidence>
<accession>A0A2N1MB59</accession>